<evidence type="ECO:0000256" key="3">
    <source>
        <dbReference type="ARBA" id="ARBA00025751"/>
    </source>
</evidence>
<dbReference type="Ensembl" id="ENSXETT00000110741">
    <property type="protein sequence ID" value="ENSXETP00000116502"/>
    <property type="gene ID" value="ENSXETG00000039615"/>
</dbReference>
<organism evidence="5">
    <name type="scientific">Xenopus tropicalis</name>
    <name type="common">Western clawed frog</name>
    <name type="synonym">Silurana tropicalis</name>
    <dbReference type="NCBI Taxonomy" id="8364"/>
    <lineage>
        <taxon>Eukaryota</taxon>
        <taxon>Metazoa</taxon>
        <taxon>Chordata</taxon>
        <taxon>Craniata</taxon>
        <taxon>Vertebrata</taxon>
        <taxon>Euteleostomi</taxon>
        <taxon>Amphibia</taxon>
        <taxon>Batrachia</taxon>
        <taxon>Anura</taxon>
        <taxon>Pipoidea</taxon>
        <taxon>Pipidae</taxon>
        <taxon>Xenopodinae</taxon>
        <taxon>Xenopus</taxon>
        <taxon>Silurana</taxon>
    </lineage>
</organism>
<evidence type="ECO:0000256" key="1">
    <source>
        <dbReference type="ARBA" id="ARBA00022478"/>
    </source>
</evidence>
<dbReference type="Bgee" id="ENSXETG00000039615">
    <property type="expression patterns" value="Expressed in egg cell and 13 other cell types or tissues"/>
</dbReference>
<gene>
    <name evidence="5 7 8" type="primary">polr1d.2</name>
</gene>
<dbReference type="Pfam" id="PF13656">
    <property type="entry name" value="RNA_pol_L_2"/>
    <property type="match status" value="1"/>
</dbReference>
<accession>A0A803K7Z0</accession>
<keyword evidence="6" id="KW-1185">Reference proteome</keyword>
<reference evidence="5" key="1">
    <citation type="journal article" date="2010" name="Science">
        <title>The genome of the Western clawed frog Xenopus tropicalis.</title>
        <authorList>
            <person name="Hellsten U."/>
            <person name="Harland R.M."/>
            <person name="Gilchrist M.J."/>
            <person name="Hendrix D."/>
            <person name="Jurka J."/>
            <person name="Kapitonov V."/>
            <person name="Ovcharenko I."/>
            <person name="Putnam N.H."/>
            <person name="Shu S."/>
            <person name="Taher L."/>
            <person name="Blitz I.L."/>
            <person name="Blumberg B."/>
            <person name="Dichmann D.S."/>
            <person name="Dubchak I."/>
            <person name="Amaya E."/>
            <person name="Detter J.C."/>
            <person name="Fletcher R."/>
            <person name="Gerhard D.S."/>
            <person name="Goodstein D."/>
            <person name="Graves T."/>
            <person name="Grigoriev I.V."/>
            <person name="Grimwood J."/>
            <person name="Kawashima T."/>
            <person name="Lindquist E."/>
            <person name="Lucas S.M."/>
            <person name="Mead P.E."/>
            <person name="Mitros T."/>
            <person name="Ogino H."/>
            <person name="Ohta Y."/>
            <person name="Poliakov A.V."/>
            <person name="Pollet N."/>
            <person name="Robert J."/>
            <person name="Salamov A."/>
            <person name="Sater A.K."/>
            <person name="Schmutz J."/>
            <person name="Terry A."/>
            <person name="Vize P.D."/>
            <person name="Warren W.C."/>
            <person name="Wells D."/>
            <person name="Wills A."/>
            <person name="Wilson R.K."/>
            <person name="Zimmerman L.B."/>
            <person name="Zorn A.M."/>
            <person name="Grainger R."/>
            <person name="Grammer T."/>
            <person name="Khokha M.K."/>
            <person name="Richardson P.M."/>
            <person name="Rokhsar D.S."/>
        </authorList>
    </citation>
    <scope>NUCLEOTIDE SEQUENCE [LARGE SCALE GENOMIC DNA]</scope>
    <source>
        <strain evidence="5">Nigerian</strain>
    </source>
</reference>
<name>A0A803K7Z0_XENTR</name>
<dbReference type="AGR" id="Xenbase:XB-GENE-5852282"/>
<proteinExistence type="inferred from homology"/>
<dbReference type="GeneID" id="100495369"/>
<protein>
    <submittedName>
        <fullName evidence="7">DNA-directed RNA polymerases I and III subunit RPAC2 isoform X1</fullName>
    </submittedName>
    <submittedName>
        <fullName evidence="5">RNA polymerase I and III subunit D, gene 2</fullName>
    </submittedName>
</protein>
<feature type="domain" description="DNA-directed RNA polymerase RBP11-like dimerisation" evidence="4">
    <location>
        <begin position="68"/>
        <end position="122"/>
    </location>
</feature>
<dbReference type="PANTHER" id="PTHR13946:SF28">
    <property type="entry name" value="DNA-DIRECTED RNA POLYMERASES I AND III SUBUNIT RPAC2"/>
    <property type="match status" value="1"/>
</dbReference>
<evidence type="ECO:0000313" key="5">
    <source>
        <dbReference type="Ensembl" id="ENSXETP00000116502"/>
    </source>
</evidence>
<keyword evidence="1 7" id="KW-0240">DNA-directed RNA polymerase</keyword>
<dbReference type="RefSeq" id="XP_017952449.1">
    <property type="nucleotide sequence ID" value="XM_018096960.2"/>
</dbReference>
<evidence type="ECO:0000259" key="4">
    <source>
        <dbReference type="Pfam" id="PF13656"/>
    </source>
</evidence>
<dbReference type="Proteomes" id="UP000008143">
    <property type="component" value="Chromosome 8"/>
</dbReference>
<dbReference type="Gene3D" id="3.30.1360.10">
    <property type="entry name" value="RNA polymerase, RBP11-like subunit"/>
    <property type="match status" value="1"/>
</dbReference>
<reference evidence="7" key="3">
    <citation type="submission" date="2025-04" db="UniProtKB">
        <authorList>
            <consortium name="RefSeq"/>
        </authorList>
    </citation>
    <scope>IDENTIFICATION</scope>
    <source>
        <strain evidence="7">Nigerian</strain>
        <tissue evidence="7">Liver and blood</tissue>
    </source>
</reference>
<evidence type="ECO:0000256" key="2">
    <source>
        <dbReference type="ARBA" id="ARBA00023163"/>
    </source>
</evidence>
<evidence type="ECO:0000313" key="7">
    <source>
        <dbReference type="RefSeq" id="XP_017952449.1"/>
    </source>
</evidence>
<dbReference type="GO" id="GO:0000428">
    <property type="term" value="C:DNA-directed RNA polymerase complex"/>
    <property type="evidence" value="ECO:0007669"/>
    <property type="project" value="UniProtKB-KW"/>
</dbReference>
<dbReference type="PANTHER" id="PTHR13946">
    <property type="entry name" value="DNA-DIRECTED RNA POLYMERASE I,II,III"/>
    <property type="match status" value="1"/>
</dbReference>
<dbReference type="OrthoDB" id="510325at2759"/>
<reference evidence="5" key="2">
    <citation type="submission" date="2021-03" db="UniProtKB">
        <authorList>
            <consortium name="Ensembl"/>
        </authorList>
    </citation>
    <scope>IDENTIFICATION</scope>
</reference>
<dbReference type="InterPro" id="IPR009025">
    <property type="entry name" value="RBP11-like_dimer"/>
</dbReference>
<dbReference type="InterPro" id="IPR033898">
    <property type="entry name" value="RNAP_AC19"/>
</dbReference>
<evidence type="ECO:0000313" key="8">
    <source>
        <dbReference type="Xenbase" id="XB-GENE-5852282"/>
    </source>
</evidence>
<dbReference type="CDD" id="cd07029">
    <property type="entry name" value="RNAP_I_III_AC19"/>
    <property type="match status" value="1"/>
</dbReference>
<dbReference type="CTD" id="100495369"/>
<dbReference type="InterPro" id="IPR036603">
    <property type="entry name" value="RBP11-like"/>
</dbReference>
<sequence length="140" mass="16218">MQIPFTIPSDSDSCHVIYPNSQRKHSRGNYNSHNPPLSYVTNATALVARSLDATLRRQAWLLRRRERQLWKCPDIEFCGYSITHPSETKINFRIQTRNGIPAVEPFRRGLTELVDVCQHVLNTFEASIKEYKEQKDAAME</sequence>
<dbReference type="GeneTree" id="ENSGT00550000075160"/>
<evidence type="ECO:0000313" key="6">
    <source>
        <dbReference type="Proteomes" id="UP000008143"/>
    </source>
</evidence>
<comment type="similarity">
    <text evidence="3">Belongs to the archaeal Rpo11/eukaryotic RPB11/RPC19 RNA polymerase subunit family.</text>
</comment>
<dbReference type="GO" id="GO:0006351">
    <property type="term" value="P:DNA-templated transcription"/>
    <property type="evidence" value="ECO:0007669"/>
    <property type="project" value="InterPro"/>
</dbReference>
<dbReference type="Xenbase" id="XB-GENE-5852282">
    <property type="gene designation" value="polr1d.2"/>
</dbReference>
<dbReference type="GO" id="GO:0046983">
    <property type="term" value="F:protein dimerization activity"/>
    <property type="evidence" value="ECO:0007669"/>
    <property type="project" value="InterPro"/>
</dbReference>
<dbReference type="AlphaFoldDB" id="A0A803K7Z0"/>
<dbReference type="SUPFAM" id="SSF55257">
    <property type="entry name" value="RBP11-like subunits of RNA polymerase"/>
    <property type="match status" value="1"/>
</dbReference>
<keyword evidence="2" id="KW-0804">Transcription</keyword>